<dbReference type="RefSeq" id="WP_110469785.1">
    <property type="nucleotide sequence ID" value="NZ_QJSP01000006.1"/>
</dbReference>
<proteinExistence type="predicted"/>
<dbReference type="AlphaFoldDB" id="A0A318RQK1"/>
<name>A0A318RQK1_WILLI</name>
<organism evidence="1 2">
    <name type="scientific">Williamsia limnetica</name>
    <dbReference type="NCBI Taxonomy" id="882452"/>
    <lineage>
        <taxon>Bacteria</taxon>
        <taxon>Bacillati</taxon>
        <taxon>Actinomycetota</taxon>
        <taxon>Actinomycetes</taxon>
        <taxon>Mycobacteriales</taxon>
        <taxon>Nocardiaceae</taxon>
        <taxon>Williamsia</taxon>
    </lineage>
</organism>
<sequence length="177" mass="19046">MRLSSGEKKFFAIFSIVAVLFVAVVAGSVAVLASGHEADDTPYVQVASGDKLVRVEPLKYCSIDLKSCNQEDLDPPVRVPVKVGDTLMLSLSAELAVGPWTLVVQYLTAEGSDIGDEVFYPSDSARTITLHSSRDRILAAVEIKQPSQVEDEFGFVPRGIWGIDTLPDGVEVPAPVQ</sequence>
<dbReference type="OrthoDB" id="4772953at2"/>
<accession>A0A318RQK1</accession>
<dbReference type="InterPro" id="IPR024495">
    <property type="entry name" value="DUF2771"/>
</dbReference>
<protein>
    <submittedName>
        <fullName evidence="1">Uncharacterized protein DUF2771</fullName>
    </submittedName>
</protein>
<dbReference type="EMBL" id="QJSP01000006">
    <property type="protein sequence ID" value="PYE17556.1"/>
    <property type="molecule type" value="Genomic_DNA"/>
</dbReference>
<evidence type="ECO:0000313" key="2">
    <source>
        <dbReference type="Proteomes" id="UP000247591"/>
    </source>
</evidence>
<keyword evidence="2" id="KW-1185">Reference proteome</keyword>
<dbReference type="Pfam" id="PF10969">
    <property type="entry name" value="DUF2771"/>
    <property type="match status" value="1"/>
</dbReference>
<comment type="caution">
    <text evidence="1">The sequence shown here is derived from an EMBL/GenBank/DDBJ whole genome shotgun (WGS) entry which is preliminary data.</text>
</comment>
<reference evidence="1 2" key="1">
    <citation type="submission" date="2018-06" db="EMBL/GenBank/DDBJ databases">
        <title>Genomic Encyclopedia of Type Strains, Phase IV (KMG-IV): sequencing the most valuable type-strain genomes for metagenomic binning, comparative biology and taxonomic classification.</title>
        <authorList>
            <person name="Goeker M."/>
        </authorList>
    </citation>
    <scope>NUCLEOTIDE SEQUENCE [LARGE SCALE GENOMIC DNA]</scope>
    <source>
        <strain evidence="1 2">DSM 45521</strain>
    </source>
</reference>
<evidence type="ECO:0000313" key="1">
    <source>
        <dbReference type="EMBL" id="PYE17556.1"/>
    </source>
</evidence>
<dbReference type="Proteomes" id="UP000247591">
    <property type="component" value="Unassembled WGS sequence"/>
</dbReference>
<gene>
    <name evidence="1" type="ORF">DFR67_106260</name>
</gene>